<name>A0A9K3KDW0_9STRA</name>
<keyword evidence="2" id="KW-1185">Reference proteome</keyword>
<dbReference type="OrthoDB" id="119991at2759"/>
<reference evidence="1" key="1">
    <citation type="journal article" date="2021" name="Sci. Rep.">
        <title>Diploid genomic architecture of Nitzschia inconspicua, an elite biomass production diatom.</title>
        <authorList>
            <person name="Oliver A."/>
            <person name="Podell S."/>
            <person name="Pinowska A."/>
            <person name="Traller J.C."/>
            <person name="Smith S.R."/>
            <person name="McClure R."/>
            <person name="Beliaev A."/>
            <person name="Bohutskyi P."/>
            <person name="Hill E.A."/>
            <person name="Rabines A."/>
            <person name="Zheng H."/>
            <person name="Allen L.Z."/>
            <person name="Kuo A."/>
            <person name="Grigoriev I.V."/>
            <person name="Allen A.E."/>
            <person name="Hazlebeck D."/>
            <person name="Allen E.E."/>
        </authorList>
    </citation>
    <scope>NUCLEOTIDE SEQUENCE</scope>
    <source>
        <strain evidence="1">Hildebrandi</strain>
    </source>
</reference>
<evidence type="ECO:0000313" key="1">
    <source>
        <dbReference type="EMBL" id="KAG7341927.1"/>
    </source>
</evidence>
<sequence length="262" mass="29555">MISVCFPNLPTSAVQVAEFELASIVWHVEFLEQTLPSNHRLLFTPLFRDRDQLTDLKNLVTCRLNSPGDSIVATGVAPHISILQHLHSLAKNVNDVVPQIQKVAPEVIRGVIDEIEKRAMTAGTVTRDGLEALISGCKEKARLYQLVQKLENSPSPGIQQEETLTGDEAVTMTHMYPPLRILSKNDMTNTNMQKRLSDFRCLMKLVEKRVEEKGKWIAHPSIDQANEMFEAGKDVVDISEVSEKGRKRRGEQMKWSTMVNRV</sequence>
<accession>A0A9K3KDW0</accession>
<comment type="caution">
    <text evidence="1">The sequence shown here is derived from an EMBL/GenBank/DDBJ whole genome shotgun (WGS) entry which is preliminary data.</text>
</comment>
<organism evidence="1 2">
    <name type="scientific">Nitzschia inconspicua</name>
    <dbReference type="NCBI Taxonomy" id="303405"/>
    <lineage>
        <taxon>Eukaryota</taxon>
        <taxon>Sar</taxon>
        <taxon>Stramenopiles</taxon>
        <taxon>Ochrophyta</taxon>
        <taxon>Bacillariophyta</taxon>
        <taxon>Bacillariophyceae</taxon>
        <taxon>Bacillariophycidae</taxon>
        <taxon>Bacillariales</taxon>
        <taxon>Bacillariaceae</taxon>
        <taxon>Nitzschia</taxon>
    </lineage>
</organism>
<reference evidence="1" key="2">
    <citation type="submission" date="2021-04" db="EMBL/GenBank/DDBJ databases">
        <authorList>
            <person name="Podell S."/>
        </authorList>
    </citation>
    <scope>NUCLEOTIDE SEQUENCE</scope>
    <source>
        <strain evidence="1">Hildebrandi</strain>
    </source>
</reference>
<dbReference type="Proteomes" id="UP000693970">
    <property type="component" value="Unassembled WGS sequence"/>
</dbReference>
<gene>
    <name evidence="1" type="ORF">IV203_007019</name>
</gene>
<proteinExistence type="predicted"/>
<dbReference type="EMBL" id="JAGRRH010000025">
    <property type="protein sequence ID" value="KAG7341927.1"/>
    <property type="molecule type" value="Genomic_DNA"/>
</dbReference>
<evidence type="ECO:0000313" key="2">
    <source>
        <dbReference type="Proteomes" id="UP000693970"/>
    </source>
</evidence>
<protein>
    <submittedName>
        <fullName evidence="1">Uncharacterized protein</fullName>
    </submittedName>
</protein>
<dbReference type="AlphaFoldDB" id="A0A9K3KDW0"/>